<reference evidence="1" key="1">
    <citation type="submission" date="2013-04" db="EMBL/GenBank/DDBJ databases">
        <authorList>
            <person name="Harkins D.M."/>
            <person name="Durkin A.S."/>
            <person name="Brinkac L.M."/>
            <person name="Haft D.H."/>
            <person name="Selengut J.D."/>
            <person name="Sanka R."/>
            <person name="DePew J."/>
            <person name="Purushe J."/>
            <person name="Galloway R.L."/>
            <person name="Vinetz J.M."/>
            <person name="Sutton G.G."/>
            <person name="Nierman W.C."/>
            <person name="Fouts D.E."/>
        </authorList>
    </citation>
    <scope>NUCLEOTIDE SEQUENCE [LARGE SCALE GENOMIC DNA]</scope>
    <source>
        <strain evidence="1">CDC</strain>
    </source>
</reference>
<dbReference type="OrthoDB" id="344123at2"/>
<evidence type="ECO:0000313" key="1">
    <source>
        <dbReference type="EMBL" id="EOQ95735.1"/>
    </source>
</evidence>
<protein>
    <submittedName>
        <fullName evidence="1">Uncharacterized protein</fullName>
    </submittedName>
</protein>
<dbReference type="Proteomes" id="UP000013984">
    <property type="component" value="Unassembled WGS sequence"/>
</dbReference>
<name>R9A671_9LEPT</name>
<dbReference type="EMBL" id="AOGZ02000014">
    <property type="protein sequence ID" value="EOQ95735.1"/>
    <property type="molecule type" value="Genomic_DNA"/>
</dbReference>
<comment type="caution">
    <text evidence="1">The sequence shown here is derived from an EMBL/GenBank/DDBJ whole genome shotgun (WGS) entry which is preliminary data.</text>
</comment>
<dbReference type="AlphaFoldDB" id="R9A671"/>
<evidence type="ECO:0000313" key="2">
    <source>
        <dbReference type="Proteomes" id="UP000013984"/>
    </source>
</evidence>
<proteinExistence type="predicted"/>
<keyword evidence="2" id="KW-1185">Reference proteome</keyword>
<gene>
    <name evidence="1" type="ORF">LEP1GSC195_2251</name>
</gene>
<organism evidence="1 2">
    <name type="scientific">Leptospira wolbachii serovar Codice str. CDC</name>
    <dbReference type="NCBI Taxonomy" id="1218599"/>
    <lineage>
        <taxon>Bacteria</taxon>
        <taxon>Pseudomonadati</taxon>
        <taxon>Spirochaetota</taxon>
        <taxon>Spirochaetia</taxon>
        <taxon>Leptospirales</taxon>
        <taxon>Leptospiraceae</taxon>
        <taxon>Leptospira</taxon>
    </lineage>
</organism>
<accession>R9A671</accession>
<sequence length="45" mass="5237">MNDATLTAFIRLLVESFEADFINDCKTDPELLRKFQSLSKELMEL</sequence>
<dbReference type="RefSeq" id="WP_015681105.1">
    <property type="nucleotide sequence ID" value="NZ_AOGZ02000014.1"/>
</dbReference>